<dbReference type="InterPro" id="IPR002781">
    <property type="entry name" value="TM_pro_TauE-like"/>
</dbReference>
<evidence type="ECO:0000256" key="3">
    <source>
        <dbReference type="ARBA" id="ARBA00022989"/>
    </source>
</evidence>
<feature type="transmembrane region" description="Helical" evidence="5">
    <location>
        <begin position="7"/>
        <end position="24"/>
    </location>
</feature>
<evidence type="ECO:0000313" key="6">
    <source>
        <dbReference type="EMBL" id="AEH57236.1"/>
    </source>
</evidence>
<evidence type="ECO:0000256" key="2">
    <source>
        <dbReference type="ARBA" id="ARBA00022692"/>
    </source>
</evidence>
<keyword evidence="3 5" id="KW-1133">Transmembrane helix</keyword>
<dbReference type="EMBL" id="HQ407374">
    <property type="protein sequence ID" value="AEH57236.1"/>
    <property type="molecule type" value="Genomic_DNA"/>
</dbReference>
<keyword evidence="4 5" id="KW-0472">Membrane</keyword>
<name>G0XS68_PRODI</name>
<evidence type="ECO:0000256" key="1">
    <source>
        <dbReference type="ARBA" id="ARBA00004141"/>
    </source>
</evidence>
<organism evidence="6">
    <name type="scientific">Prochloron didemni P2-Fiji</name>
    <dbReference type="NCBI Taxonomy" id="910454"/>
    <lineage>
        <taxon>Bacteria</taxon>
        <taxon>Bacillati</taxon>
        <taxon>Cyanobacteriota</taxon>
        <taxon>Cyanophyceae</taxon>
        <taxon>Oscillatoriophycideae</taxon>
        <taxon>Chroococcales</taxon>
        <taxon>Prochloraceae</taxon>
        <taxon>Prochloron</taxon>
    </lineage>
</organism>
<sequence>MIKPPKLFIMGGIALLTWSIWLRLLGPEIAINSVIDHWSVSLTMMFGSLIAGGTSMGGGAVAFPVFTKLLHIPPQEAKVFSLAIQSIGMGAATLTIILTRINVEWRVIRWMSLGGFLGICVGDFFVFPLLSPDAIKFCMTMALTSFAIVLVFVNRSFHHPSLALTIYTVREKLILFQAGVLGGLFTSLGGNGIDIVAFAVMVILFRINEKISTATSVILMAINALVGFALHAWIIQDFSKSVQEYWIAAIPVVVIGAPLGAILCSTLERKRIVHILLGLIFVELISSLLLIPLRINTITSGFMVLVSCLYLTYRMSQNHRYVSSSKVVDRNRVA</sequence>
<keyword evidence="5" id="KW-1003">Cell membrane</keyword>
<proteinExistence type="inferred from homology"/>
<dbReference type="GO" id="GO:0005886">
    <property type="term" value="C:plasma membrane"/>
    <property type="evidence" value="ECO:0007669"/>
    <property type="project" value="UniProtKB-SubCell"/>
</dbReference>
<evidence type="ECO:0000256" key="4">
    <source>
        <dbReference type="ARBA" id="ARBA00023136"/>
    </source>
</evidence>
<evidence type="ECO:0000256" key="5">
    <source>
        <dbReference type="RuleBase" id="RU363041"/>
    </source>
</evidence>
<dbReference type="PANTHER" id="PTHR31154">
    <property type="entry name" value="MEMBRANE TRANSPORTER PROTEIN"/>
    <property type="match status" value="1"/>
</dbReference>
<feature type="transmembrane region" description="Helical" evidence="5">
    <location>
        <begin position="173"/>
        <end position="205"/>
    </location>
</feature>
<protein>
    <recommendedName>
        <fullName evidence="5">Probable membrane transporter protein</fullName>
    </recommendedName>
</protein>
<feature type="transmembrane region" description="Helical" evidence="5">
    <location>
        <begin position="107"/>
        <end position="127"/>
    </location>
</feature>
<gene>
    <name evidence="6" type="primary">pyrF</name>
</gene>
<dbReference type="AlphaFoldDB" id="G0XS68"/>
<feature type="transmembrane region" description="Helical" evidence="5">
    <location>
        <begin position="79"/>
        <end position="101"/>
    </location>
</feature>
<comment type="similarity">
    <text evidence="5">Belongs to the 4-toluene sulfonate uptake permease (TSUP) (TC 2.A.102) family.</text>
</comment>
<keyword evidence="2 5" id="KW-0812">Transmembrane</keyword>
<comment type="subcellular location">
    <subcellularLocation>
        <location evidence="5">Cell membrane</location>
        <topology evidence="5">Multi-pass membrane protein</topology>
    </subcellularLocation>
    <subcellularLocation>
        <location evidence="1">Membrane</location>
        <topology evidence="1">Multi-pass membrane protein</topology>
    </subcellularLocation>
</comment>
<feature type="transmembrane region" description="Helical" evidence="5">
    <location>
        <begin position="297"/>
        <end position="313"/>
    </location>
</feature>
<feature type="transmembrane region" description="Helical" evidence="5">
    <location>
        <begin position="217"/>
        <end position="234"/>
    </location>
</feature>
<comment type="caution">
    <text evidence="5">Lacks conserved residue(s) required for the propagation of feature annotation.</text>
</comment>
<reference evidence="6" key="1">
    <citation type="journal article" date="2011" name="PLoS ONE">
        <title>Variation in tropical reef symbiont metagenomes defined by secondary metabolism.</title>
        <authorList>
            <person name="Donia M.S."/>
            <person name="Fricke W.F."/>
            <person name="Ravel J."/>
            <person name="Schmidt E.W."/>
        </authorList>
    </citation>
    <scope>NUCLEOTIDE SEQUENCE</scope>
</reference>
<feature type="transmembrane region" description="Helical" evidence="5">
    <location>
        <begin position="134"/>
        <end position="153"/>
    </location>
</feature>
<feature type="transmembrane region" description="Helical" evidence="5">
    <location>
        <begin position="44"/>
        <end position="67"/>
    </location>
</feature>
<feature type="transmembrane region" description="Helical" evidence="5">
    <location>
        <begin position="272"/>
        <end position="291"/>
    </location>
</feature>
<feature type="transmembrane region" description="Helical" evidence="5">
    <location>
        <begin position="246"/>
        <end position="265"/>
    </location>
</feature>
<dbReference type="Pfam" id="PF01925">
    <property type="entry name" value="TauE"/>
    <property type="match status" value="1"/>
</dbReference>
<dbReference type="PANTHER" id="PTHR31154:SF4">
    <property type="entry name" value="MEMBRANE TRANSPORTER PROTEIN"/>
    <property type="match status" value="1"/>
</dbReference>
<accession>G0XS68</accession>